<dbReference type="PANTHER" id="PTHR24422:SF10">
    <property type="entry name" value="CHEMOTAXIS PROTEIN METHYLTRANSFERASE 2"/>
    <property type="match status" value="1"/>
</dbReference>
<gene>
    <name evidence="8" type="ORF">DU68_01085</name>
</gene>
<dbReference type="PROSITE" id="PS50123">
    <property type="entry name" value="CHER"/>
    <property type="match status" value="1"/>
</dbReference>
<dbReference type="Pfam" id="PF03705">
    <property type="entry name" value="CheR_N"/>
    <property type="match status" value="1"/>
</dbReference>
<dbReference type="Proteomes" id="UP000033835">
    <property type="component" value="Unassembled WGS sequence"/>
</dbReference>
<dbReference type="SMART" id="SM00138">
    <property type="entry name" value="MeTrc"/>
    <property type="match status" value="1"/>
</dbReference>
<evidence type="ECO:0000256" key="6">
    <source>
        <dbReference type="SAM" id="MobiDB-lite"/>
    </source>
</evidence>
<dbReference type="InterPro" id="IPR036804">
    <property type="entry name" value="CheR_N_sf"/>
</dbReference>
<dbReference type="AlphaFoldDB" id="A0A0F8L6I9"/>
<dbReference type="InterPro" id="IPR022642">
    <property type="entry name" value="CheR_C"/>
</dbReference>
<name>A0A0F8L6I9_METMZ</name>
<keyword evidence="5" id="KW-0949">S-adenosyl-L-methionine</keyword>
<dbReference type="InterPro" id="IPR000780">
    <property type="entry name" value="CheR_MeTrfase"/>
</dbReference>
<dbReference type="PRINTS" id="PR00996">
    <property type="entry name" value="CHERMTFRASE"/>
</dbReference>
<dbReference type="GO" id="GO:0008983">
    <property type="term" value="F:protein-glutamate O-methyltransferase activity"/>
    <property type="evidence" value="ECO:0007669"/>
    <property type="project" value="UniProtKB-EC"/>
</dbReference>
<dbReference type="EC" id="2.1.1.80" evidence="2"/>
<dbReference type="Gene3D" id="1.10.155.10">
    <property type="entry name" value="Chemotaxis receptor methyltransferase CheR, N-terminal domain"/>
    <property type="match status" value="1"/>
</dbReference>
<proteinExistence type="predicted"/>
<dbReference type="InterPro" id="IPR029063">
    <property type="entry name" value="SAM-dependent_MTases_sf"/>
</dbReference>
<reference evidence="8 9" key="1">
    <citation type="journal article" date="2015" name="ISME J.">
        <title>Genomic and phenotypic differentiation among Methanosarcina mazei populations from Columbia River sediment.</title>
        <authorList>
            <person name="Youngblut N.D."/>
            <person name="Wirth J.S."/>
            <person name="Henriksen J.R."/>
            <person name="Smith M."/>
            <person name="Simon H."/>
            <person name="Metcalf W.W."/>
            <person name="Whitaker R.J."/>
        </authorList>
    </citation>
    <scope>NUCLEOTIDE SEQUENCE [LARGE SCALE GENOMIC DNA]</scope>
    <source>
        <strain evidence="8 9">3.H.M.1B.2</strain>
    </source>
</reference>
<comment type="caution">
    <text evidence="8">The sequence shown here is derived from an EMBL/GenBank/DDBJ whole genome shotgun (WGS) entry which is preliminary data.</text>
</comment>
<dbReference type="PATRIC" id="fig|2209.76.peg.253"/>
<keyword evidence="4" id="KW-0808">Transferase</keyword>
<evidence type="ECO:0000259" key="7">
    <source>
        <dbReference type="PROSITE" id="PS50123"/>
    </source>
</evidence>
<evidence type="ECO:0000256" key="3">
    <source>
        <dbReference type="ARBA" id="ARBA00022603"/>
    </source>
</evidence>
<dbReference type="EMBL" id="JJPV01000136">
    <property type="protein sequence ID" value="KKG95663.1"/>
    <property type="molecule type" value="Genomic_DNA"/>
</dbReference>
<dbReference type="SUPFAM" id="SSF53335">
    <property type="entry name" value="S-adenosyl-L-methionine-dependent methyltransferases"/>
    <property type="match status" value="1"/>
</dbReference>
<sequence>MKPDKYRLETDAEKIKTEREREKIKTEREREKIKTEREREKIKTEREREKIKTEREREKIKTEREREKIKTEREREKIKTERDFEEDSGFELLKRVITESTGFNCEQYKEAHFRRRVNVRVRATGSESYEEYLKLLRKSSIEHEYLIKALTINVSEFFRNPETFEVIEKEVVPFLIKSRSDSLVKSIRIWSAGCATGEEVYSLAILFHRALGKDLDKYRISIIGTDIDTISLEKARKGIYPENVLKNIDASTREKYFVKKGETYQVLDQLRSIIRFKRHDMISESCIDHFDLIICRNVMIYFKKEIQEKLQLNFHRALNKKGFFVIGKAETLLGTASNRFKPYNARERLYLKEN</sequence>
<comment type="catalytic activity">
    <reaction evidence="1">
        <text>L-glutamyl-[protein] + S-adenosyl-L-methionine = [protein]-L-glutamate 5-O-methyl ester + S-adenosyl-L-homocysteine</text>
        <dbReference type="Rhea" id="RHEA:24452"/>
        <dbReference type="Rhea" id="RHEA-COMP:10208"/>
        <dbReference type="Rhea" id="RHEA-COMP:10311"/>
        <dbReference type="ChEBI" id="CHEBI:29973"/>
        <dbReference type="ChEBI" id="CHEBI:57856"/>
        <dbReference type="ChEBI" id="CHEBI:59789"/>
        <dbReference type="ChEBI" id="CHEBI:82795"/>
        <dbReference type="EC" id="2.1.1.80"/>
    </reaction>
</comment>
<dbReference type="RefSeq" id="WP_235283098.1">
    <property type="nucleotide sequence ID" value="NZ_JJPV01000136.1"/>
</dbReference>
<evidence type="ECO:0000313" key="8">
    <source>
        <dbReference type="EMBL" id="KKG95663.1"/>
    </source>
</evidence>
<protein>
    <recommendedName>
        <fullName evidence="2">protein-glutamate O-methyltransferase</fullName>
        <ecNumber evidence="2">2.1.1.80</ecNumber>
    </recommendedName>
</protein>
<feature type="domain" description="CheR-type methyltransferase" evidence="7">
    <location>
        <begin position="87"/>
        <end position="353"/>
    </location>
</feature>
<evidence type="ECO:0000256" key="2">
    <source>
        <dbReference type="ARBA" id="ARBA00012534"/>
    </source>
</evidence>
<dbReference type="Gene3D" id="3.40.50.150">
    <property type="entry name" value="Vaccinia Virus protein VP39"/>
    <property type="match status" value="1"/>
</dbReference>
<dbReference type="Pfam" id="PF01739">
    <property type="entry name" value="CheR"/>
    <property type="match status" value="1"/>
</dbReference>
<dbReference type="CDD" id="cd02440">
    <property type="entry name" value="AdoMet_MTases"/>
    <property type="match status" value="1"/>
</dbReference>
<keyword evidence="3" id="KW-0489">Methyltransferase</keyword>
<accession>A0A0F8L6I9</accession>
<dbReference type="SUPFAM" id="SSF47757">
    <property type="entry name" value="Chemotaxis receptor methyltransferase CheR, N-terminal domain"/>
    <property type="match status" value="1"/>
</dbReference>
<evidence type="ECO:0000256" key="4">
    <source>
        <dbReference type="ARBA" id="ARBA00022679"/>
    </source>
</evidence>
<evidence type="ECO:0000256" key="1">
    <source>
        <dbReference type="ARBA" id="ARBA00001541"/>
    </source>
</evidence>
<dbReference type="InterPro" id="IPR022641">
    <property type="entry name" value="CheR_N"/>
</dbReference>
<dbReference type="PANTHER" id="PTHR24422">
    <property type="entry name" value="CHEMOTAXIS PROTEIN METHYLTRANSFERASE"/>
    <property type="match status" value="1"/>
</dbReference>
<evidence type="ECO:0000256" key="5">
    <source>
        <dbReference type="ARBA" id="ARBA00022691"/>
    </source>
</evidence>
<dbReference type="InterPro" id="IPR050903">
    <property type="entry name" value="Bact_Chemotaxis_MeTrfase"/>
</dbReference>
<organism evidence="8 9">
    <name type="scientific">Methanosarcina mazei</name>
    <name type="common">Methanosarcina frisia</name>
    <dbReference type="NCBI Taxonomy" id="2209"/>
    <lineage>
        <taxon>Archaea</taxon>
        <taxon>Methanobacteriati</taxon>
        <taxon>Methanobacteriota</taxon>
        <taxon>Stenosarchaea group</taxon>
        <taxon>Methanomicrobia</taxon>
        <taxon>Methanosarcinales</taxon>
        <taxon>Methanosarcinaceae</taxon>
        <taxon>Methanosarcina</taxon>
    </lineage>
</organism>
<dbReference type="GO" id="GO:0032259">
    <property type="term" value="P:methylation"/>
    <property type="evidence" value="ECO:0007669"/>
    <property type="project" value="UniProtKB-KW"/>
</dbReference>
<feature type="region of interest" description="Disordered" evidence="6">
    <location>
        <begin position="1"/>
        <end position="64"/>
    </location>
</feature>
<evidence type="ECO:0000313" key="9">
    <source>
        <dbReference type="Proteomes" id="UP000033835"/>
    </source>
</evidence>